<feature type="coiled-coil region" evidence="7">
    <location>
        <begin position="17"/>
        <end position="115"/>
    </location>
</feature>
<reference evidence="11 12" key="1">
    <citation type="submission" date="2024-02" db="EMBL/GenBank/DDBJ databases">
        <title>De novo assembly and annotation of 12 fungi associated with fruit tree decline syndrome in Ontario, Canada.</title>
        <authorList>
            <person name="Sulman M."/>
            <person name="Ellouze W."/>
            <person name="Ilyukhin E."/>
        </authorList>
    </citation>
    <scope>NUCLEOTIDE SEQUENCE [LARGE SCALE GENOMIC DNA]</scope>
    <source>
        <strain evidence="11 12">M1-105</strain>
    </source>
</reference>
<dbReference type="EMBL" id="JAJVDC020000089">
    <property type="protein sequence ID" value="KAL1625903.1"/>
    <property type="molecule type" value="Genomic_DNA"/>
</dbReference>
<feature type="transmembrane region" description="Helical" evidence="9">
    <location>
        <begin position="781"/>
        <end position="801"/>
    </location>
</feature>
<feature type="transmembrane region" description="Helical" evidence="9">
    <location>
        <begin position="543"/>
        <end position="564"/>
    </location>
</feature>
<feature type="compositionally biased region" description="Polar residues" evidence="8">
    <location>
        <begin position="1190"/>
        <end position="1210"/>
    </location>
</feature>
<feature type="transmembrane region" description="Helical" evidence="9">
    <location>
        <begin position="746"/>
        <end position="769"/>
    </location>
</feature>
<dbReference type="Pfam" id="PF11915">
    <property type="entry name" value="DUF3433"/>
    <property type="match status" value="2"/>
</dbReference>
<dbReference type="InterPro" id="IPR003663">
    <property type="entry name" value="Sugar/inositol_transpt"/>
</dbReference>
<feature type="transmembrane region" description="Helical" evidence="9">
    <location>
        <begin position="2077"/>
        <end position="2097"/>
    </location>
</feature>
<dbReference type="InterPro" id="IPR036259">
    <property type="entry name" value="MFS_trans_sf"/>
</dbReference>
<evidence type="ECO:0000313" key="12">
    <source>
        <dbReference type="Proteomes" id="UP001521116"/>
    </source>
</evidence>
<feature type="transmembrane region" description="Helical" evidence="9">
    <location>
        <begin position="429"/>
        <end position="450"/>
    </location>
</feature>
<proteinExistence type="inferred from homology"/>
<name>A0ABR3SNU7_9PEZI</name>
<accession>A0ABR3SNU7</accession>
<dbReference type="PANTHER" id="PTHR48022:SF14">
    <property type="entry name" value="MAJOR FACILITATOR SUPERFAMILY (MFS) PROFILE DOMAIN-CONTAINING PROTEIN-RELATED"/>
    <property type="match status" value="1"/>
</dbReference>
<comment type="caution">
    <text evidence="11">The sequence shown here is derived from an EMBL/GenBank/DDBJ whole genome shotgun (WGS) entry which is preliminary data.</text>
</comment>
<organism evidence="11 12">
    <name type="scientific">Neofusicoccum ribis</name>
    <dbReference type="NCBI Taxonomy" id="45134"/>
    <lineage>
        <taxon>Eukaryota</taxon>
        <taxon>Fungi</taxon>
        <taxon>Dikarya</taxon>
        <taxon>Ascomycota</taxon>
        <taxon>Pezizomycotina</taxon>
        <taxon>Dothideomycetes</taxon>
        <taxon>Dothideomycetes incertae sedis</taxon>
        <taxon>Botryosphaeriales</taxon>
        <taxon>Botryosphaeriaceae</taxon>
        <taxon>Neofusicoccum</taxon>
    </lineage>
</organism>
<dbReference type="PROSITE" id="PS50850">
    <property type="entry name" value="MFS"/>
    <property type="match status" value="1"/>
</dbReference>
<comment type="similarity">
    <text evidence="2">Belongs to the major facilitator superfamily. Sugar transporter (TC 2.A.1.1) family.</text>
</comment>
<evidence type="ECO:0000256" key="9">
    <source>
        <dbReference type="SAM" id="Phobius"/>
    </source>
</evidence>
<feature type="compositionally biased region" description="Pro residues" evidence="8">
    <location>
        <begin position="151"/>
        <end position="160"/>
    </location>
</feature>
<evidence type="ECO:0000256" key="8">
    <source>
        <dbReference type="SAM" id="MobiDB-lite"/>
    </source>
</evidence>
<feature type="transmembrane region" description="Helical" evidence="9">
    <location>
        <begin position="1722"/>
        <end position="1741"/>
    </location>
</feature>
<feature type="compositionally biased region" description="Basic and acidic residues" evidence="8">
    <location>
        <begin position="212"/>
        <end position="232"/>
    </location>
</feature>
<dbReference type="PRINTS" id="PR00171">
    <property type="entry name" value="SUGRTRNSPORT"/>
</dbReference>
<evidence type="ECO:0000259" key="10">
    <source>
        <dbReference type="PROSITE" id="PS50850"/>
    </source>
</evidence>
<evidence type="ECO:0000256" key="6">
    <source>
        <dbReference type="ARBA" id="ARBA00023136"/>
    </source>
</evidence>
<keyword evidence="6 9" id="KW-0472">Membrane</keyword>
<feature type="region of interest" description="Disordered" evidence="8">
    <location>
        <begin position="140"/>
        <end position="232"/>
    </location>
</feature>
<feature type="transmembrane region" description="Helical" evidence="9">
    <location>
        <begin position="493"/>
        <end position="517"/>
    </location>
</feature>
<feature type="compositionally biased region" description="Low complexity" evidence="8">
    <location>
        <begin position="1173"/>
        <end position="1182"/>
    </location>
</feature>
<dbReference type="Proteomes" id="UP001521116">
    <property type="component" value="Unassembled WGS sequence"/>
</dbReference>
<feature type="transmembrane region" description="Helical" evidence="9">
    <location>
        <begin position="1747"/>
        <end position="1769"/>
    </location>
</feature>
<dbReference type="InterPro" id="IPR005829">
    <property type="entry name" value="Sugar_transporter_CS"/>
</dbReference>
<dbReference type="InterPro" id="IPR005828">
    <property type="entry name" value="MFS_sugar_transport-like"/>
</dbReference>
<keyword evidence="4 9" id="KW-0812">Transmembrane</keyword>
<feature type="region of interest" description="Disordered" evidence="8">
    <location>
        <begin position="1107"/>
        <end position="1210"/>
    </location>
</feature>
<feature type="transmembrane region" description="Helical" evidence="9">
    <location>
        <begin position="1946"/>
        <end position="1969"/>
    </location>
</feature>
<dbReference type="PANTHER" id="PTHR48022">
    <property type="entry name" value="PLASTIDIC GLUCOSE TRANSPORTER 4"/>
    <property type="match status" value="1"/>
</dbReference>
<gene>
    <name evidence="11" type="ORF">SLS56_007142</name>
</gene>
<keyword evidence="7" id="KW-0175">Coiled coil</keyword>
<sequence>MADPRMRDYAERLQKGIIKQHEDIRQLSEDNRQLSEENQRLATDNNTLDRENLDLRRLKDELEQQGYQETQEISQLREQVKELTKGNKELKRDSNKLHKTNEEHLKQNMEILEEKAKLHQAFEQQNKLITKLYQDLNHYYNSDRPAAHGPLPNPDGPAEPPRGRKQVRERRSPHGRNASYEYRYGHSPLRDRDRDLMPARGVHNYPPRHPRHLLDHARSRSPRRSPDDLGRRAFRDADRVLLGARHHSPPAHPLKRLRNAVPPPHLGNHRVERDSPQPNAHTLPINTGPRQPPANGTNGGQEHARRLVCLQCHKAMANKGYDDKVPCYLSVDYSSATLGAAVSGPSSTSEATPASDTFIENERYSPTPEPTIIFGSPPQGAYSGNGDGRWTSPAPSTYGKGSFKGTGSIPDDFSGFGGFSTLHYFLGTYLPVLVAIIYGIIWKVIFAGIAEMMPFFQLNNPNGAAMDKSLSLRYQSSSLVSIFFNGIKNRHGIVLSGALVSILVTLITAVAPGVMYVGTVGPCDATGDGDDCIPYLALKRSLAWLEGGLLFAIFAVMIYITLAIRKKSSGIFGEATSIAGAAVLLQNPYFVDRLRSSALGDKTALTRTKYGVGHYVDQYAHEASYGINVVAEPREAAFLLPIGNTQQTQKPAKKKSLTVLLLQFFPLLAFLAFLLGTLVLLLYYRFVRVESGFETFMDSQGADIRALEPWRRLARGNATAHESILVPSSAHPVIGIFSSMYRRHYFVAYIALLAILSEVLVVTLASVPFKGGLTYTGFNVSTFISAGIVSVMVLTIPVLMAPGSLTATMGYFSADNNEVLRSFGGLSILSKKERDAEIVSLRRSYRLEKTGGRDYAALNIRPTSSPSNGTCEADCYLQIPFNKDWYWSKLFISTTLTAATEIVVINKKTNTTTTKTIFADLPDGFTLPPTNSAGSQAVFTTFGSLTTTLVYPTPYLSWDSGYSWSGTLPTVDKAGQSVCSTVVGQQQITTTRTDSTLVPVGTVTWTTGGSTTTHTDRSWSPDATTTFATTTGVFAVVPYGDTFQLPVPPADPDDPNGFLYTLTYEATKLWPKSIETDGAYLSCSTASYPAPAVPMSTALFLTETSTSIEDDDDGPTTDEPPKTSSPPDETDSPAPPPPATTEPAPAETSPAPPAPTAGPPASNTAVPQVTANPGTGETVGTVVPPPAPTNEATSNPPDSNGDQPSTFQTVNVPTTIDGSATSAPAVVIGTQTQAIAPTLVGTQVDGTATTVPAVIIGSQTVAAGQTATFGSVPVVVSAPSASDSPIQVVPAAPPAPATAATEPAAATLPNGATVLVNTASAVVVGGQTLQPGANTVAVGQGGSSVAVILTTNAAGSSVVVADGSTAPLPQAAPTGGVVVLPGGATASVNSASQVVVGGQTLQPGANTVTVGAGGSSVAVILTTDAAGSSVIVAGGSTAPLPQAPATAVGAVTLPGGATASVGAGGQVVVGGQTLSAGSNTLSSGSTVVLTTDGAGRSVVVERGSTVALASAAAAATATKAVATLADGEVDEEWFGDGGDGDVILGNGWSFFGHGIGECGSGGRKEWKWLDGSCAPTFLYLRLRSGPLRKFAPYIMEKPDSDASKPAGNVEHREEMKTAVHDVPDTFTALVEDVSYGPGGIRGIIASPFVFGAAFLASLGGFSFGYDQGVISIINVMPQFLDQYPELKGGGFWTGFMTGMLELGAFLGCFFMPWLADKISRKWALSVVVVIFCIGAIIQTAAPDYGTLVFGRFFGGIGVGTLALGAPLYISEIAPPHLRGALLVLESISIVLGAVVSYWITYATRHMEGDIAFRLPFGLQMVCAIILGVGIHVFPYSPRWLALVGRESECLQSLPRLRRLPPTDWRVKTEFQAIITEVDFQKRMLERRHPNTTGFRQEIATWLDLFRSWKRVSIGAGVAFFQQFSGINGFIYYAPLLFRSLGQDDEMSLILSGMINIGQLVAVVLCFFIIDHVGRRPLAIWGAFGMATPYIVMSATVGAFSHDWPGHKAAGWATCALAYIYILAYGVSYSPLAWALPAEVFSNSTRAKGVALSTSVVWLCNFIIGVIVPIMIEDAGYGTYVFFAIMCVLAGVWAFFLVPETKGKTLEEMDDVFGDSTAREEKQVMAEVLRDNESRAAEVLINEQVAKAQPP</sequence>
<feature type="transmembrane region" description="Helical" evidence="9">
    <location>
        <begin position="2008"/>
        <end position="2028"/>
    </location>
</feature>
<evidence type="ECO:0000256" key="1">
    <source>
        <dbReference type="ARBA" id="ARBA00004141"/>
    </source>
</evidence>
<dbReference type="Gene3D" id="1.20.1250.20">
    <property type="entry name" value="MFS general substrate transporter like domains"/>
    <property type="match status" value="1"/>
</dbReference>
<keyword evidence="3" id="KW-0813">Transport</keyword>
<feature type="region of interest" description="Disordered" evidence="8">
    <location>
        <begin position="245"/>
        <end position="301"/>
    </location>
</feature>
<feature type="transmembrane region" description="Helical" evidence="9">
    <location>
        <begin position="1691"/>
        <end position="1715"/>
    </location>
</feature>
<feature type="transmembrane region" description="Helical" evidence="9">
    <location>
        <begin position="2049"/>
        <end position="2071"/>
    </location>
</feature>
<protein>
    <recommendedName>
        <fullName evidence="10">Major facilitator superfamily (MFS) profile domain-containing protein</fullName>
    </recommendedName>
</protein>
<dbReference type="PROSITE" id="PS00217">
    <property type="entry name" value="SUGAR_TRANSPORT_2"/>
    <property type="match status" value="1"/>
</dbReference>
<feature type="compositionally biased region" description="Polar residues" evidence="8">
    <location>
        <begin position="276"/>
        <end position="289"/>
    </location>
</feature>
<evidence type="ECO:0000256" key="3">
    <source>
        <dbReference type="ARBA" id="ARBA00022448"/>
    </source>
</evidence>
<feature type="domain" description="Major facilitator superfamily (MFS) profile" evidence="10">
    <location>
        <begin position="1652"/>
        <end position="2101"/>
    </location>
</feature>
<dbReference type="NCBIfam" id="TIGR00879">
    <property type="entry name" value="SP"/>
    <property type="match status" value="1"/>
</dbReference>
<dbReference type="Pfam" id="PF00083">
    <property type="entry name" value="Sugar_tr"/>
    <property type="match status" value="1"/>
</dbReference>
<dbReference type="InterPro" id="IPR020846">
    <property type="entry name" value="MFS_dom"/>
</dbReference>
<evidence type="ECO:0000256" key="5">
    <source>
        <dbReference type="ARBA" id="ARBA00022989"/>
    </source>
</evidence>
<dbReference type="InterPro" id="IPR050360">
    <property type="entry name" value="MFS_Sugar_Transporters"/>
</dbReference>
<feature type="transmembrane region" description="Helical" evidence="9">
    <location>
        <begin position="1781"/>
        <end position="1800"/>
    </location>
</feature>
<feature type="transmembrane region" description="Helical" evidence="9">
    <location>
        <begin position="1976"/>
        <end position="1996"/>
    </location>
</feature>
<comment type="subcellular location">
    <subcellularLocation>
        <location evidence="1">Membrane</location>
        <topology evidence="1">Multi-pass membrane protein</topology>
    </subcellularLocation>
</comment>
<feature type="compositionally biased region" description="Basic and acidic residues" evidence="8">
    <location>
        <begin position="188"/>
        <end position="197"/>
    </location>
</feature>
<evidence type="ECO:0000256" key="2">
    <source>
        <dbReference type="ARBA" id="ARBA00010992"/>
    </source>
</evidence>
<evidence type="ECO:0000313" key="11">
    <source>
        <dbReference type="EMBL" id="KAL1625903.1"/>
    </source>
</evidence>
<feature type="compositionally biased region" description="Basic residues" evidence="8">
    <location>
        <begin position="163"/>
        <end position="174"/>
    </location>
</feature>
<evidence type="ECO:0000256" key="4">
    <source>
        <dbReference type="ARBA" id="ARBA00022692"/>
    </source>
</evidence>
<keyword evidence="5 9" id="KW-1133">Transmembrane helix</keyword>
<feature type="compositionally biased region" description="Basic residues" evidence="8">
    <location>
        <begin position="245"/>
        <end position="258"/>
    </location>
</feature>
<keyword evidence="12" id="KW-1185">Reference proteome</keyword>
<feature type="transmembrane region" description="Helical" evidence="9">
    <location>
        <begin position="1911"/>
        <end position="1934"/>
    </location>
</feature>
<dbReference type="SUPFAM" id="SSF103473">
    <property type="entry name" value="MFS general substrate transporter"/>
    <property type="match status" value="1"/>
</dbReference>
<evidence type="ECO:0000256" key="7">
    <source>
        <dbReference type="SAM" id="Coils"/>
    </source>
</evidence>
<feature type="transmembrane region" description="Helical" evidence="9">
    <location>
        <begin position="660"/>
        <end position="684"/>
    </location>
</feature>
<feature type="transmembrane region" description="Helical" evidence="9">
    <location>
        <begin position="1812"/>
        <end position="1833"/>
    </location>
</feature>
<dbReference type="InterPro" id="IPR021840">
    <property type="entry name" value="DUF3433"/>
</dbReference>